<evidence type="ECO:0000313" key="3">
    <source>
        <dbReference type="Proteomes" id="UP000054559"/>
    </source>
</evidence>
<protein>
    <submittedName>
        <fullName evidence="2">Uncharacterized protein</fullName>
    </submittedName>
</protein>
<feature type="compositionally biased region" description="Basic and acidic residues" evidence="1">
    <location>
        <begin position="51"/>
        <end position="66"/>
    </location>
</feature>
<feature type="region of interest" description="Disordered" evidence="1">
    <location>
        <begin position="1"/>
        <end position="74"/>
    </location>
</feature>
<evidence type="ECO:0000313" key="2">
    <source>
        <dbReference type="EMBL" id="KMU72585.1"/>
    </source>
</evidence>
<evidence type="ECO:0000256" key="1">
    <source>
        <dbReference type="SAM" id="MobiDB-lite"/>
    </source>
</evidence>
<feature type="compositionally biased region" description="Polar residues" evidence="1">
    <location>
        <begin position="1"/>
        <end position="13"/>
    </location>
</feature>
<name>A0A0J8QJJ9_COCIT</name>
<accession>A0A0J8QJJ9</accession>
<dbReference type="EMBL" id="DS268223">
    <property type="protein sequence ID" value="KMU72585.1"/>
    <property type="molecule type" value="Genomic_DNA"/>
</dbReference>
<gene>
    <name evidence="2" type="ORF">CISG_09776</name>
</gene>
<dbReference type="AlphaFoldDB" id="A0A0J8QJJ9"/>
<organism evidence="2 3">
    <name type="scientific">Coccidioides immitis RMSCC 3703</name>
    <dbReference type="NCBI Taxonomy" id="454286"/>
    <lineage>
        <taxon>Eukaryota</taxon>
        <taxon>Fungi</taxon>
        <taxon>Dikarya</taxon>
        <taxon>Ascomycota</taxon>
        <taxon>Pezizomycotina</taxon>
        <taxon>Eurotiomycetes</taxon>
        <taxon>Eurotiomycetidae</taxon>
        <taxon>Onygenales</taxon>
        <taxon>Onygenaceae</taxon>
        <taxon>Coccidioides</taxon>
    </lineage>
</organism>
<proteinExistence type="predicted"/>
<sequence>MSFRSKLQPSRPSFQGGRYILGSGKNPSKDSSLHRGLEDMAKRATRGHQASCEKELGPRSCRDPTDRNSALSTRQGIVCLPIPSLQEREIRLAEPQGKLGIPVKRDHKDTIQEMQV</sequence>
<feature type="compositionally biased region" description="Basic and acidic residues" evidence="1">
    <location>
        <begin position="27"/>
        <end position="42"/>
    </location>
</feature>
<reference evidence="3" key="1">
    <citation type="journal article" date="2010" name="Genome Res.">
        <title>Population genomic sequencing of Coccidioides fungi reveals recent hybridization and transposon control.</title>
        <authorList>
            <person name="Neafsey D.E."/>
            <person name="Barker B.M."/>
            <person name="Sharpton T.J."/>
            <person name="Stajich J.E."/>
            <person name="Park D.J."/>
            <person name="Whiston E."/>
            <person name="Hung C.-Y."/>
            <person name="McMahan C."/>
            <person name="White J."/>
            <person name="Sykes S."/>
            <person name="Heiman D."/>
            <person name="Young S."/>
            <person name="Zeng Q."/>
            <person name="Abouelleil A."/>
            <person name="Aftuck L."/>
            <person name="Bessette D."/>
            <person name="Brown A."/>
            <person name="FitzGerald M."/>
            <person name="Lui A."/>
            <person name="Macdonald J.P."/>
            <person name="Priest M."/>
            <person name="Orbach M.J."/>
            <person name="Galgiani J.N."/>
            <person name="Kirkland T.N."/>
            <person name="Cole G.T."/>
            <person name="Birren B.W."/>
            <person name="Henn M.R."/>
            <person name="Taylor J.W."/>
            <person name="Rounsley S.D."/>
        </authorList>
    </citation>
    <scope>NUCLEOTIDE SEQUENCE [LARGE SCALE GENOMIC DNA]</scope>
    <source>
        <strain evidence="3">RMSCC 3703</strain>
    </source>
</reference>
<dbReference type="Proteomes" id="UP000054559">
    <property type="component" value="Unassembled WGS sequence"/>
</dbReference>